<evidence type="ECO:0000256" key="7">
    <source>
        <dbReference type="ARBA" id="ARBA00023180"/>
    </source>
</evidence>
<dbReference type="Gene3D" id="3.50.4.10">
    <property type="entry name" value="Hepatocyte Growth Factor"/>
    <property type="match status" value="2"/>
</dbReference>
<keyword evidence="5 9" id="KW-1133">Transmembrane helix</keyword>
<proteinExistence type="evidence at transcript level"/>
<name>A0A088B197_BABMI</name>
<evidence type="ECO:0000256" key="2">
    <source>
        <dbReference type="ARBA" id="ARBA00007098"/>
    </source>
</evidence>
<accession>A0A088B197</accession>
<feature type="compositionally biased region" description="Basic residues" evidence="8">
    <location>
        <begin position="52"/>
        <end position="69"/>
    </location>
</feature>
<evidence type="ECO:0000256" key="3">
    <source>
        <dbReference type="ARBA" id="ARBA00022692"/>
    </source>
</evidence>
<evidence type="ECO:0000256" key="5">
    <source>
        <dbReference type="ARBA" id="ARBA00022989"/>
    </source>
</evidence>
<protein>
    <submittedName>
        <fullName evidence="10">Apical membrane antigen 1</fullName>
    </submittedName>
</protein>
<dbReference type="AlphaFoldDB" id="A0A088B197"/>
<evidence type="ECO:0000256" key="9">
    <source>
        <dbReference type="SAM" id="Phobius"/>
    </source>
</evidence>
<dbReference type="SMR" id="A0A088B197"/>
<dbReference type="SMART" id="SM00815">
    <property type="entry name" value="AMA-1"/>
    <property type="match status" value="1"/>
</dbReference>
<dbReference type="InterPro" id="IPR003298">
    <property type="entry name" value="Apmem_Ag1"/>
</dbReference>
<dbReference type="EMBL" id="JX488467">
    <property type="protein sequence ID" value="AGJ72906.1"/>
    <property type="molecule type" value="mRNA"/>
</dbReference>
<reference evidence="10" key="2">
    <citation type="journal article" date="2015" name="Infect. Immun.">
        <title>Expression, Purification, and Biological Characterization of Babesia microti Apical Membrane Antigen 1.</title>
        <authorList>
            <person name="Moitra P."/>
            <person name="Zheng H."/>
            <person name="Anantharaman V."/>
            <person name="Banerjee R."/>
            <person name="Takeda K."/>
            <person name="Kozakai Y."/>
            <person name="Lepore T."/>
            <person name="Krause P.J."/>
            <person name="Aravind L."/>
            <person name="Kumar S."/>
        </authorList>
    </citation>
    <scope>NUCLEOTIDE SEQUENCE</scope>
    <source>
        <strain evidence="10">Peabody mjr.</strain>
    </source>
</reference>
<dbReference type="VEuPathDB" id="PiroplasmaDB:BMR1_03g01156"/>
<evidence type="ECO:0000256" key="1">
    <source>
        <dbReference type="ARBA" id="ARBA00004479"/>
    </source>
</evidence>
<feature type="region of interest" description="Disordered" evidence="8">
    <location>
        <begin position="52"/>
        <end position="88"/>
    </location>
</feature>
<organism evidence="10">
    <name type="scientific">Babesia microti</name>
    <dbReference type="NCBI Taxonomy" id="5868"/>
    <lineage>
        <taxon>Eukaryota</taxon>
        <taxon>Sar</taxon>
        <taxon>Alveolata</taxon>
        <taxon>Apicomplexa</taxon>
        <taxon>Aconoidasida</taxon>
        <taxon>Piroplasmida</taxon>
        <taxon>Babesiidae</taxon>
        <taxon>Babesia</taxon>
    </lineage>
</organism>
<evidence type="ECO:0000256" key="4">
    <source>
        <dbReference type="ARBA" id="ARBA00022729"/>
    </source>
</evidence>
<dbReference type="Pfam" id="PF02430">
    <property type="entry name" value="AMA-1"/>
    <property type="match status" value="1"/>
</dbReference>
<keyword evidence="6 9" id="KW-0472">Membrane</keyword>
<keyword evidence="4" id="KW-0732">Signal</keyword>
<evidence type="ECO:0000313" key="10">
    <source>
        <dbReference type="EMBL" id="AGJ72906.1"/>
    </source>
</evidence>
<feature type="compositionally biased region" description="Acidic residues" evidence="8">
    <location>
        <begin position="72"/>
        <end position="88"/>
    </location>
</feature>
<evidence type="ECO:0000256" key="6">
    <source>
        <dbReference type="ARBA" id="ARBA00023136"/>
    </source>
</evidence>
<reference evidence="10" key="1">
    <citation type="submission" date="2012-08" db="EMBL/GenBank/DDBJ databases">
        <authorList>
            <person name="Vrinten P."/>
            <person name="Mavraganis I."/>
            <person name="Qiu X."/>
            <person name="Senger T."/>
        </authorList>
    </citation>
    <scope>NUCLEOTIDE SEQUENCE</scope>
    <source>
        <strain evidence="10">Peabody mjr.</strain>
    </source>
</reference>
<dbReference type="PRINTS" id="PR01361">
    <property type="entry name" value="MEROZOITESA"/>
</dbReference>
<comment type="similarity">
    <text evidence="2">Belongs to the apicomplexan parasites AMA1 family.</text>
</comment>
<keyword evidence="3 9" id="KW-0812">Transmembrane</keyword>
<evidence type="ECO:0000256" key="8">
    <source>
        <dbReference type="SAM" id="MobiDB-lite"/>
    </source>
</evidence>
<comment type="subcellular location">
    <subcellularLocation>
        <location evidence="1">Membrane</location>
        <topology evidence="1">Single-pass type I membrane protein</topology>
    </subcellularLocation>
</comment>
<keyword evidence="7" id="KW-0325">Glycoprotein</keyword>
<sequence>MTNAAKRSLSLNGSIFKYVLIFFLFILVLDFQLATVSAALANARPAHRKIVHKHKNSGAKPRHQAKKHVNITEEDDEDGEVYEEDEEDDYEDTDYEELEFKPIGDERDNPWESYMEKFNIPKVHGSGVYVDLGKNGTFNGKKYRMVAGKCPVFGKIIEFSSGVDYLSPANDTANPAFGFPYTVPAGKTIRTNEIPKTSRGRISISKSAVQTDLISPVTAKTLKAYEYDGDDIFNCASYASELMMSSDRKSDYKYPFAFDLKTKTCHILYSPLQLIQGPKYCDNDGKVDSGSSSMPCIKPVKDMSQEMVYGSSFIYRDWKNKCPNAAVADAIFGTWNGTACVPIQNRRLFKASTPEICGQIVFKYSASDAPENYETKRSEGSKFANAISSGDLGAVAKIIMPVTNSRAHHSKGWGFNWANYDRNKRECGLIDEVPNCLVFKMGNIAFNSLGSPLEDDMENFPCEIKSFGYITKGNPNDINSYLISSTHRDMIPNDDGIETLNARSCSGYYGKIGAKESETLNQTPLTFYGFGIITIISAAIFVVLLVLLVVFLRRLSKKRFTKDDEALLNKYDEFEGRNYMHRGNDHNVDENDFWEKPQVRPSEVTPIRIERIEY</sequence>
<feature type="transmembrane region" description="Helical" evidence="9">
    <location>
        <begin position="527"/>
        <end position="552"/>
    </location>
</feature>
<dbReference type="GO" id="GO:0016020">
    <property type="term" value="C:membrane"/>
    <property type="evidence" value="ECO:0007669"/>
    <property type="project" value="UniProtKB-SubCell"/>
</dbReference>